<evidence type="ECO:0000256" key="2">
    <source>
        <dbReference type="ARBA" id="ARBA00022679"/>
    </source>
</evidence>
<evidence type="ECO:0000313" key="7">
    <source>
        <dbReference type="EMBL" id="CAF5070778.1"/>
    </source>
</evidence>
<evidence type="ECO:0000313" key="8">
    <source>
        <dbReference type="Proteomes" id="UP000681967"/>
    </source>
</evidence>
<dbReference type="PANTHER" id="PTHR11584:SF394">
    <property type="entry name" value="APOPTOTIC SIGNAL-REGULATING KINASE 1, ISOFORM C"/>
    <property type="match status" value="1"/>
</dbReference>
<feature type="non-terminal residue" evidence="7">
    <location>
        <position position="169"/>
    </location>
</feature>
<dbReference type="Proteomes" id="UP000681967">
    <property type="component" value="Unassembled WGS sequence"/>
</dbReference>
<keyword evidence="2" id="KW-0808">Transferase</keyword>
<keyword evidence="1" id="KW-0723">Serine/threonine-protein kinase</keyword>
<gene>
    <name evidence="7" type="ORF">BYL167_LOCUS60562</name>
</gene>
<sequence length="169" mass="19704">ILENLCQTKKTESELSNDVICLCGRIYKDKFTESFCQDQDSLEKAIDWYRRGFAADPNIYAGINLLFLLAVRTDDLKNSEAYRIIIQLNALLGKKGRSLRDLTDYWDVATYFELHAVQRDWSKACLAALHMYLLNPPIWYLKSTINNLKILHQATRMRNQQKPREQPST</sequence>
<keyword evidence="4" id="KW-0418">Kinase</keyword>
<reference evidence="7" key="1">
    <citation type="submission" date="2021-02" db="EMBL/GenBank/DDBJ databases">
        <authorList>
            <person name="Nowell W R."/>
        </authorList>
    </citation>
    <scope>NUCLEOTIDE SEQUENCE</scope>
</reference>
<dbReference type="GO" id="GO:0005524">
    <property type="term" value="F:ATP binding"/>
    <property type="evidence" value="ECO:0007669"/>
    <property type="project" value="UniProtKB-KW"/>
</dbReference>
<feature type="non-terminal residue" evidence="7">
    <location>
        <position position="1"/>
    </location>
</feature>
<keyword evidence="5" id="KW-0067">ATP-binding</keyword>
<keyword evidence="3" id="KW-0547">Nucleotide-binding</keyword>
<protein>
    <recommendedName>
        <fullName evidence="6">MAP3K TRAFs-binding domain-containing protein</fullName>
    </recommendedName>
</protein>
<evidence type="ECO:0000256" key="5">
    <source>
        <dbReference type="ARBA" id="ARBA00022840"/>
    </source>
</evidence>
<dbReference type="GO" id="GO:0004674">
    <property type="term" value="F:protein serine/threonine kinase activity"/>
    <property type="evidence" value="ECO:0007669"/>
    <property type="project" value="UniProtKB-KW"/>
</dbReference>
<dbReference type="AlphaFoldDB" id="A0A8S3EDQ3"/>
<organism evidence="7 8">
    <name type="scientific">Rotaria magnacalcarata</name>
    <dbReference type="NCBI Taxonomy" id="392030"/>
    <lineage>
        <taxon>Eukaryota</taxon>
        <taxon>Metazoa</taxon>
        <taxon>Spiralia</taxon>
        <taxon>Gnathifera</taxon>
        <taxon>Rotifera</taxon>
        <taxon>Eurotatoria</taxon>
        <taxon>Bdelloidea</taxon>
        <taxon>Philodinida</taxon>
        <taxon>Philodinidae</taxon>
        <taxon>Rotaria</taxon>
    </lineage>
</organism>
<evidence type="ECO:0000256" key="1">
    <source>
        <dbReference type="ARBA" id="ARBA00022527"/>
    </source>
</evidence>
<evidence type="ECO:0000256" key="3">
    <source>
        <dbReference type="ARBA" id="ARBA00022741"/>
    </source>
</evidence>
<evidence type="ECO:0000256" key="4">
    <source>
        <dbReference type="ARBA" id="ARBA00022777"/>
    </source>
</evidence>
<dbReference type="InterPro" id="IPR025136">
    <property type="entry name" value="MAP3K_TRAF-bd"/>
</dbReference>
<proteinExistence type="predicted"/>
<name>A0A8S3EDQ3_9BILA</name>
<dbReference type="Pfam" id="PF13281">
    <property type="entry name" value="MAP3K_TRAF_bd"/>
    <property type="match status" value="1"/>
</dbReference>
<dbReference type="EMBL" id="CAJOBH010230800">
    <property type="protein sequence ID" value="CAF5070778.1"/>
    <property type="molecule type" value="Genomic_DNA"/>
</dbReference>
<evidence type="ECO:0000259" key="6">
    <source>
        <dbReference type="Pfam" id="PF13281"/>
    </source>
</evidence>
<dbReference type="PANTHER" id="PTHR11584">
    <property type="entry name" value="SERINE/THREONINE PROTEIN KINASE"/>
    <property type="match status" value="1"/>
</dbReference>
<accession>A0A8S3EDQ3</accession>
<comment type="caution">
    <text evidence="7">The sequence shown here is derived from an EMBL/GenBank/DDBJ whole genome shotgun (WGS) entry which is preliminary data.</text>
</comment>
<feature type="domain" description="MAP3K TRAFs-binding" evidence="6">
    <location>
        <begin position="8"/>
        <end position="164"/>
    </location>
</feature>